<evidence type="ECO:0008006" key="3">
    <source>
        <dbReference type="Google" id="ProtNLM"/>
    </source>
</evidence>
<evidence type="ECO:0000313" key="1">
    <source>
        <dbReference type="EMBL" id="SEM84645.1"/>
    </source>
</evidence>
<name>A0A1H8BP77_9BACI</name>
<dbReference type="Pfam" id="PF10673">
    <property type="entry name" value="DUF2487"/>
    <property type="match status" value="1"/>
</dbReference>
<sequence length="153" mass="17961">MKWVPTDIGVFEKTPEYVDTAVIPLLPVSFKEGMKDSAAMTEFTTLLTSQLERQLQGRILLIPGLSYLKESRSESLEQLKRWETELLDKQFKHVFAVTSDFDWKQDEGHLKGTLLWLPTLPLQQMDEKTKQSVMEDQVRQLMNLFIQKWREDE</sequence>
<dbReference type="Proteomes" id="UP000198553">
    <property type="component" value="Unassembled WGS sequence"/>
</dbReference>
<dbReference type="AlphaFoldDB" id="A0A1H8BP77"/>
<accession>A0A1H8BP77</accession>
<organism evidence="1 2">
    <name type="scientific">Mesobacillus persicus</name>
    <dbReference type="NCBI Taxonomy" id="930146"/>
    <lineage>
        <taxon>Bacteria</taxon>
        <taxon>Bacillati</taxon>
        <taxon>Bacillota</taxon>
        <taxon>Bacilli</taxon>
        <taxon>Bacillales</taxon>
        <taxon>Bacillaceae</taxon>
        <taxon>Mesobacillus</taxon>
    </lineage>
</organism>
<gene>
    <name evidence="1" type="ORF">SAMN05192533_106112</name>
</gene>
<proteinExistence type="predicted"/>
<dbReference type="EMBL" id="FOBW01000006">
    <property type="protein sequence ID" value="SEM84645.1"/>
    <property type="molecule type" value="Genomic_DNA"/>
</dbReference>
<dbReference type="STRING" id="930146.SAMN05192533_106112"/>
<dbReference type="InterPro" id="IPR019615">
    <property type="entry name" value="DUF2487"/>
</dbReference>
<dbReference type="RefSeq" id="WP_090744554.1">
    <property type="nucleotide sequence ID" value="NZ_FOBW01000006.1"/>
</dbReference>
<keyword evidence="2" id="KW-1185">Reference proteome</keyword>
<protein>
    <recommendedName>
        <fullName evidence="3">DUF2487 domain-containing protein</fullName>
    </recommendedName>
</protein>
<dbReference type="OrthoDB" id="2678750at2"/>
<reference evidence="2" key="1">
    <citation type="submission" date="2016-10" db="EMBL/GenBank/DDBJ databases">
        <authorList>
            <person name="Varghese N."/>
            <person name="Submissions S."/>
        </authorList>
    </citation>
    <scope>NUCLEOTIDE SEQUENCE [LARGE SCALE GENOMIC DNA]</scope>
    <source>
        <strain evidence="2">B48,IBRC-M 10115,DSM 25386,CECT 8001</strain>
    </source>
</reference>
<evidence type="ECO:0000313" key="2">
    <source>
        <dbReference type="Proteomes" id="UP000198553"/>
    </source>
</evidence>